<reference evidence="2 3" key="1">
    <citation type="submission" date="2024-11" db="EMBL/GenBank/DDBJ databases">
        <title>Chromosome-level genome assembly of the freshwater bivalve Anodonta woodiana.</title>
        <authorList>
            <person name="Chen X."/>
        </authorList>
    </citation>
    <scope>NUCLEOTIDE SEQUENCE [LARGE SCALE GENOMIC DNA]</scope>
    <source>
        <strain evidence="2">MN2024</strain>
        <tissue evidence="2">Gills</tissue>
    </source>
</reference>
<dbReference type="Gene3D" id="1.10.533.10">
    <property type="entry name" value="Death Domain, Fas"/>
    <property type="match status" value="1"/>
</dbReference>
<keyword evidence="1" id="KW-0175">Coiled coil</keyword>
<feature type="coiled-coil region" evidence="1">
    <location>
        <begin position="302"/>
        <end position="361"/>
    </location>
</feature>
<dbReference type="EMBL" id="JBJQND010000013">
    <property type="protein sequence ID" value="KAL3857973.1"/>
    <property type="molecule type" value="Genomic_DNA"/>
</dbReference>
<dbReference type="CDD" id="cd01671">
    <property type="entry name" value="CARD"/>
    <property type="match status" value="1"/>
</dbReference>
<feature type="coiled-coil region" evidence="1">
    <location>
        <begin position="140"/>
        <end position="174"/>
    </location>
</feature>
<gene>
    <name evidence="2" type="ORF">ACJMK2_012595</name>
</gene>
<organism evidence="2 3">
    <name type="scientific">Sinanodonta woodiana</name>
    <name type="common">Chinese pond mussel</name>
    <name type="synonym">Anodonta woodiana</name>
    <dbReference type="NCBI Taxonomy" id="1069815"/>
    <lineage>
        <taxon>Eukaryota</taxon>
        <taxon>Metazoa</taxon>
        <taxon>Spiralia</taxon>
        <taxon>Lophotrochozoa</taxon>
        <taxon>Mollusca</taxon>
        <taxon>Bivalvia</taxon>
        <taxon>Autobranchia</taxon>
        <taxon>Heteroconchia</taxon>
        <taxon>Palaeoheterodonta</taxon>
        <taxon>Unionida</taxon>
        <taxon>Unionoidea</taxon>
        <taxon>Unionidae</taxon>
        <taxon>Unioninae</taxon>
        <taxon>Sinanodonta</taxon>
    </lineage>
</organism>
<evidence type="ECO:0000313" key="2">
    <source>
        <dbReference type="EMBL" id="KAL3857973.1"/>
    </source>
</evidence>
<dbReference type="AlphaFoldDB" id="A0ABD3VAN1"/>
<name>A0ABD3VAN1_SINWO</name>
<dbReference type="Proteomes" id="UP001634394">
    <property type="component" value="Unassembled WGS sequence"/>
</dbReference>
<protein>
    <recommendedName>
        <fullName evidence="4">CARD domain-containing protein</fullName>
    </recommendedName>
</protein>
<dbReference type="InterPro" id="IPR011029">
    <property type="entry name" value="DEATH-like_dom_sf"/>
</dbReference>
<comment type="caution">
    <text evidence="2">The sequence shown here is derived from an EMBL/GenBank/DDBJ whole genome shotgun (WGS) entry which is preliminary data.</text>
</comment>
<evidence type="ECO:0008006" key="4">
    <source>
        <dbReference type="Google" id="ProtNLM"/>
    </source>
</evidence>
<evidence type="ECO:0000256" key="1">
    <source>
        <dbReference type="SAM" id="Coils"/>
    </source>
</evidence>
<evidence type="ECO:0000313" key="3">
    <source>
        <dbReference type="Proteomes" id="UP001634394"/>
    </source>
</evidence>
<accession>A0ABD3VAN1</accession>
<keyword evidence="3" id="KW-1185">Reference proteome</keyword>
<sequence>MLKSKGLLKKLLGKVAFITLSKNEYDRKTREDRNSRLLETLMLRGCDSFRKFRHVLYLTGHLFLADQLYEDESDGKVLTSDEIFSQFPNIFKRVSDQTKAKLLRFLDAKVKQKSLEHAWSSGAKERIDSLESMKSNFEYEREFKQQFEEKKKKVKELTMEVVRLHDELKKKDIETETLAREVHDMRKGYKIELDKQARFNAANNNSVIKLQERLFAFNDKIKFMNHSIRKFLKDSDIVPNSDLDDIRISMLEENVQALLQAAKASMESTSSSDAERNTVLSMLKMSEQKNYKSVSDIVKKFLEREEKAKLNILSEIEELRQILKGKDRQSKTFHNHASTDFKFLKMQIATIRAEVEHLKKKLEWKDAQITDLIQENSTLRGGDPPAEKQQPDIERNIRDSIIMKSPETVYEMNMAYAQYERYLRDVNTVKQVSSVRRGSLTEVNLDRTVSPNLAVIRKGKRVTLENIHPVYVGENSEGKKQYVKRNDFAGYQKLETEDGTHSQSTVELSPIYETSSRENVRLPSIFRESAFLKDFS</sequence>
<proteinExistence type="predicted"/>